<organism evidence="9 10">
    <name type="scientific">Actinomyces urogenitalis DORA_12</name>
    <dbReference type="NCBI Taxonomy" id="1403939"/>
    <lineage>
        <taxon>Bacteria</taxon>
        <taxon>Bacillati</taxon>
        <taxon>Actinomycetota</taxon>
        <taxon>Actinomycetes</taxon>
        <taxon>Actinomycetales</taxon>
        <taxon>Actinomycetaceae</taxon>
        <taxon>Actinomyces</taxon>
    </lineage>
</organism>
<evidence type="ECO:0000256" key="5">
    <source>
        <dbReference type="ARBA" id="ARBA00022692"/>
    </source>
</evidence>
<dbReference type="GO" id="GO:0005886">
    <property type="term" value="C:plasma membrane"/>
    <property type="evidence" value="ECO:0007669"/>
    <property type="project" value="UniProtKB-SubCell"/>
</dbReference>
<dbReference type="PANTHER" id="PTHR30330">
    <property type="entry name" value="AGSS FAMILY TRANSPORTER, SODIUM-ALANINE"/>
    <property type="match status" value="1"/>
</dbReference>
<feature type="transmembrane region" description="Helical" evidence="8">
    <location>
        <begin position="230"/>
        <end position="255"/>
    </location>
</feature>
<keyword evidence="7 8" id="KW-0472">Membrane</keyword>
<evidence type="ECO:0000256" key="7">
    <source>
        <dbReference type="ARBA" id="ARBA00023136"/>
    </source>
</evidence>
<feature type="transmembrane region" description="Helical" evidence="8">
    <location>
        <begin position="145"/>
        <end position="176"/>
    </location>
</feature>
<protein>
    <submittedName>
        <fullName evidence="9">AGCS family alanine or glycine:sodium (Na+) or proton (H+) symporter</fullName>
    </submittedName>
</protein>
<keyword evidence="5 8" id="KW-0812">Transmembrane</keyword>
<comment type="subcellular location">
    <subcellularLocation>
        <location evidence="1">Cell membrane</location>
        <topology evidence="1">Multi-pass membrane protein</topology>
    </subcellularLocation>
</comment>
<evidence type="ECO:0000256" key="1">
    <source>
        <dbReference type="ARBA" id="ARBA00004651"/>
    </source>
</evidence>
<feature type="transmembrane region" description="Helical" evidence="8">
    <location>
        <begin position="20"/>
        <end position="43"/>
    </location>
</feature>
<dbReference type="Pfam" id="PF01235">
    <property type="entry name" value="Na_Ala_symp"/>
    <property type="match status" value="1"/>
</dbReference>
<dbReference type="PROSITE" id="PS00873">
    <property type="entry name" value="NA_ALANINE_SYMP"/>
    <property type="match status" value="1"/>
</dbReference>
<keyword evidence="6 8" id="KW-1133">Transmembrane helix</keyword>
<keyword evidence="3" id="KW-0813">Transport</keyword>
<feature type="transmembrane region" description="Helical" evidence="8">
    <location>
        <begin position="94"/>
        <end position="119"/>
    </location>
</feature>
<comment type="similarity">
    <text evidence="2">Belongs to the alanine or glycine:cation symporter (AGCS) (TC 2.A.25) family.</text>
</comment>
<dbReference type="PANTHER" id="PTHR30330:SF1">
    <property type="entry name" value="AMINO-ACID CARRIER PROTEIN ALST"/>
    <property type="match status" value="1"/>
</dbReference>
<dbReference type="GO" id="GO:0005283">
    <property type="term" value="F:amino acid:sodium symporter activity"/>
    <property type="evidence" value="ECO:0007669"/>
    <property type="project" value="InterPro"/>
</dbReference>
<evidence type="ECO:0000256" key="4">
    <source>
        <dbReference type="ARBA" id="ARBA00022475"/>
    </source>
</evidence>
<name>W1VRI7_9ACTO</name>
<feature type="non-terminal residue" evidence="9">
    <location>
        <position position="258"/>
    </location>
</feature>
<gene>
    <name evidence="9" type="ORF">Q605_AUC00053G0001</name>
</gene>
<sequence>MDALAATLLSVADWITAHITMWVLIATGLFLTVVTRGVQVRLLPEMVKRVFGSRSGAQGGISSFQAFAISLAARVGIGNVFGVAAALLMGGPGAIFWMWVVALVGMATAFFEATLAQVFKTRAADGSFRGGPAFYMARGMKNKTLAGVFAVITLITCGFIITSVQSNAVAGTLVAAFGGSESSPLPGFGGLTGAQLVVAALVFFLTAVVVFGGIRAVARVTEWMAPVMALIYVVLVAIICLTNLTEFARVIGWIFSSA</sequence>
<dbReference type="InterPro" id="IPR001463">
    <property type="entry name" value="Na/Ala_symport"/>
</dbReference>
<proteinExistence type="inferred from homology"/>
<feature type="transmembrane region" description="Helical" evidence="8">
    <location>
        <begin position="64"/>
        <end position="88"/>
    </location>
</feature>
<dbReference type="EMBL" id="AZLV01000053">
    <property type="protein sequence ID" value="ETJ07410.1"/>
    <property type="molecule type" value="Genomic_DNA"/>
</dbReference>
<evidence type="ECO:0000256" key="2">
    <source>
        <dbReference type="ARBA" id="ARBA00009261"/>
    </source>
</evidence>
<accession>W1VRI7</accession>
<feature type="transmembrane region" description="Helical" evidence="8">
    <location>
        <begin position="196"/>
        <end position="218"/>
    </location>
</feature>
<dbReference type="Proteomes" id="UP000018852">
    <property type="component" value="Unassembled WGS sequence"/>
</dbReference>
<dbReference type="Gene3D" id="1.20.1740.10">
    <property type="entry name" value="Amino acid/polyamine transporter I"/>
    <property type="match status" value="1"/>
</dbReference>
<evidence type="ECO:0000256" key="6">
    <source>
        <dbReference type="ARBA" id="ARBA00022989"/>
    </source>
</evidence>
<comment type="caution">
    <text evidence="9">The sequence shown here is derived from an EMBL/GenBank/DDBJ whole genome shotgun (WGS) entry which is preliminary data.</text>
</comment>
<evidence type="ECO:0000256" key="3">
    <source>
        <dbReference type="ARBA" id="ARBA00022448"/>
    </source>
</evidence>
<evidence type="ECO:0000313" key="9">
    <source>
        <dbReference type="EMBL" id="ETJ07410.1"/>
    </source>
</evidence>
<keyword evidence="4" id="KW-1003">Cell membrane</keyword>
<reference evidence="9 10" key="1">
    <citation type="submission" date="2013-12" db="EMBL/GenBank/DDBJ databases">
        <title>A Varibaculum cambriense genome reconstructed from a premature infant gut community with otherwise low bacterial novelty that shifts toward anaerobic metabolism during the third week of life.</title>
        <authorList>
            <person name="Brown C.T."/>
            <person name="Sharon I."/>
            <person name="Thomas B.C."/>
            <person name="Castelle C.J."/>
            <person name="Morowitz M.J."/>
            <person name="Banfield J.F."/>
        </authorList>
    </citation>
    <scope>NUCLEOTIDE SEQUENCE [LARGE SCALE GENOMIC DNA]</scope>
    <source>
        <strain evidence="10">DORA_12</strain>
    </source>
</reference>
<evidence type="ECO:0000256" key="8">
    <source>
        <dbReference type="SAM" id="Phobius"/>
    </source>
</evidence>
<dbReference type="PRINTS" id="PR00175">
    <property type="entry name" value="NAALASMPORT"/>
</dbReference>
<dbReference type="AlphaFoldDB" id="W1VRI7"/>
<evidence type="ECO:0000313" key="10">
    <source>
        <dbReference type="Proteomes" id="UP000018852"/>
    </source>
</evidence>